<dbReference type="InterPro" id="IPR001387">
    <property type="entry name" value="Cro/C1-type_HTH"/>
</dbReference>
<organism evidence="2 3">
    <name type="scientific">Azospirillum rugosum</name>
    <dbReference type="NCBI Taxonomy" id="416170"/>
    <lineage>
        <taxon>Bacteria</taxon>
        <taxon>Pseudomonadati</taxon>
        <taxon>Pseudomonadota</taxon>
        <taxon>Alphaproteobacteria</taxon>
        <taxon>Rhodospirillales</taxon>
        <taxon>Azospirillaceae</taxon>
        <taxon>Azospirillum</taxon>
    </lineage>
</organism>
<reference evidence="2 3" key="1">
    <citation type="submission" date="2021-03" db="EMBL/GenBank/DDBJ databases">
        <title>Genomic Encyclopedia of Type Strains, Phase III (KMG-III): the genomes of soil and plant-associated and newly described type strains.</title>
        <authorList>
            <person name="Whitman W."/>
        </authorList>
    </citation>
    <scope>NUCLEOTIDE SEQUENCE [LARGE SCALE GENOMIC DNA]</scope>
    <source>
        <strain evidence="2 3">IMMIB AFH-6</strain>
    </source>
</reference>
<dbReference type="InterPro" id="IPR010982">
    <property type="entry name" value="Lambda_DNA-bd_dom_sf"/>
</dbReference>
<comment type="caution">
    <text evidence="2">The sequence shown here is derived from an EMBL/GenBank/DDBJ whole genome shotgun (WGS) entry which is preliminary data.</text>
</comment>
<name>A0ABS4SF75_9PROT</name>
<dbReference type="Pfam" id="PF13560">
    <property type="entry name" value="HTH_31"/>
    <property type="match status" value="1"/>
</dbReference>
<dbReference type="CDD" id="cd00093">
    <property type="entry name" value="HTH_XRE"/>
    <property type="match status" value="1"/>
</dbReference>
<dbReference type="SUPFAM" id="SSF47413">
    <property type="entry name" value="lambda repressor-like DNA-binding domains"/>
    <property type="match status" value="1"/>
</dbReference>
<dbReference type="PROSITE" id="PS50943">
    <property type="entry name" value="HTH_CROC1"/>
    <property type="match status" value="1"/>
</dbReference>
<protein>
    <submittedName>
        <fullName evidence="2">Transcriptional regulator with XRE-family HTH domain</fullName>
    </submittedName>
</protein>
<keyword evidence="3" id="KW-1185">Reference proteome</keyword>
<evidence type="ECO:0000313" key="3">
    <source>
        <dbReference type="Proteomes" id="UP000781958"/>
    </source>
</evidence>
<gene>
    <name evidence="2" type="ORF">J2851_000807</name>
</gene>
<proteinExistence type="predicted"/>
<evidence type="ECO:0000313" key="2">
    <source>
        <dbReference type="EMBL" id="MBP2291065.1"/>
    </source>
</evidence>
<evidence type="ECO:0000259" key="1">
    <source>
        <dbReference type="PROSITE" id="PS50943"/>
    </source>
</evidence>
<sequence>MQNFQISELTPWLCLLGRTAARMTQDELAEAARVSTKTIAQYEAGKTNPQRRTKEDIVAALEARGVLFIPSGDGLGPGVRLRAAESAEAP</sequence>
<dbReference type="Proteomes" id="UP000781958">
    <property type="component" value="Unassembled WGS sequence"/>
</dbReference>
<dbReference type="EMBL" id="JAGINP010000002">
    <property type="protein sequence ID" value="MBP2291065.1"/>
    <property type="molecule type" value="Genomic_DNA"/>
</dbReference>
<dbReference type="RefSeq" id="WP_246500399.1">
    <property type="nucleotide sequence ID" value="NZ_JAGINP010000002.1"/>
</dbReference>
<dbReference type="Gene3D" id="1.10.260.40">
    <property type="entry name" value="lambda repressor-like DNA-binding domains"/>
    <property type="match status" value="1"/>
</dbReference>
<feature type="domain" description="HTH cro/C1-type" evidence="1">
    <location>
        <begin position="18"/>
        <end position="68"/>
    </location>
</feature>
<accession>A0ABS4SF75</accession>
<dbReference type="SMART" id="SM00530">
    <property type="entry name" value="HTH_XRE"/>
    <property type="match status" value="1"/>
</dbReference>